<dbReference type="InterPro" id="IPR032640">
    <property type="entry name" value="AMPK1_CBM"/>
</dbReference>
<dbReference type="SUPFAM" id="SSF160219">
    <property type="entry name" value="AMPKBI-like"/>
    <property type="match status" value="1"/>
</dbReference>
<dbReference type="Pfam" id="PF04739">
    <property type="entry name" value="AMPKBI"/>
    <property type="match status" value="1"/>
</dbReference>
<evidence type="ECO:0000256" key="1">
    <source>
        <dbReference type="ARBA" id="ARBA00010926"/>
    </source>
</evidence>
<dbReference type="SMART" id="SM01010">
    <property type="entry name" value="AMPKBI"/>
    <property type="match status" value="1"/>
</dbReference>
<feature type="domain" description="Association with the SNF1 complex (ASC)" evidence="3">
    <location>
        <begin position="196"/>
        <end position="285"/>
    </location>
</feature>
<dbReference type="EMBL" id="CM000144">
    <property type="protein sequence ID" value="EAZ41148.1"/>
    <property type="molecule type" value="Genomic_DNA"/>
</dbReference>
<dbReference type="SUPFAM" id="SSF81296">
    <property type="entry name" value="E set domains"/>
    <property type="match status" value="1"/>
</dbReference>
<comment type="similarity">
    <text evidence="1">Belongs to the 5'-AMP-activated protein kinase beta subunit family.</text>
</comment>
<sequence length="290" mass="31091">MGNASGRLDDIADAEMDDGGGGGNRAGAGDYSSSLRPMDRAGLPPYGGAGGKRRTGAAPVVGSGSPVTPLHRAVDGPPPVFNQILTSEQEEDHDGPPDKLIPTLLVWTLGGKNVYIEGSWDNWKSKQLVHKCGKDHCVMLGLASGVYRYRFIVDGERRFQPDRPREADIMGTISNLIDVHDYVPDSVDSVSELMAPPSPDSSYGFLAPDDKEFTKEPPALPPQLHLGVLNSRGGSGGKEGECAMPKHNVLGHVFIGKGTPPMVAALGTTFRFQSKFVTKVLYKAIQREDR</sequence>
<dbReference type="AlphaFoldDB" id="A3BNK9"/>
<gene>
    <name evidence="4" type="ORF">OsJ_25644</name>
</gene>
<name>A3BNK9_ORYSJ</name>
<evidence type="ECO:0000313" key="4">
    <source>
        <dbReference type="EMBL" id="EAZ41148.1"/>
    </source>
</evidence>
<dbReference type="InterPro" id="IPR037256">
    <property type="entry name" value="ASC_dom_sf"/>
</dbReference>
<proteinExistence type="inferred from homology"/>
<organism evidence="4">
    <name type="scientific">Oryza sativa subsp. japonica</name>
    <name type="common">Rice</name>
    <dbReference type="NCBI Taxonomy" id="39947"/>
    <lineage>
        <taxon>Eukaryota</taxon>
        <taxon>Viridiplantae</taxon>
        <taxon>Streptophyta</taxon>
        <taxon>Embryophyta</taxon>
        <taxon>Tracheophyta</taxon>
        <taxon>Spermatophyta</taxon>
        <taxon>Magnoliopsida</taxon>
        <taxon>Liliopsida</taxon>
        <taxon>Poales</taxon>
        <taxon>Poaceae</taxon>
        <taxon>BOP clade</taxon>
        <taxon>Oryzoideae</taxon>
        <taxon>Oryzeae</taxon>
        <taxon>Oryzinae</taxon>
        <taxon>Oryza</taxon>
        <taxon>Oryza sativa</taxon>
    </lineage>
</organism>
<dbReference type="InterPro" id="IPR006828">
    <property type="entry name" value="ASC_dom"/>
</dbReference>
<dbReference type="PANTHER" id="PTHR46316:SF3">
    <property type="entry name" value="OS07G0687300 PROTEIN"/>
    <property type="match status" value="1"/>
</dbReference>
<dbReference type="PANTHER" id="PTHR46316">
    <property type="entry name" value="SNF1-RELATED PROTEIN KINASE REGULATORY SUBUNIT BETA-1"/>
    <property type="match status" value="1"/>
</dbReference>
<dbReference type="InterPro" id="IPR043554">
    <property type="entry name" value="KINB"/>
</dbReference>
<dbReference type="CDD" id="cd02859">
    <property type="entry name" value="E_set_AMPKbeta_like_N"/>
    <property type="match status" value="1"/>
</dbReference>
<dbReference type="Gene3D" id="2.60.40.10">
    <property type="entry name" value="Immunoglobulins"/>
    <property type="match status" value="1"/>
</dbReference>
<dbReference type="GO" id="GO:0009507">
    <property type="term" value="C:chloroplast"/>
    <property type="evidence" value="ECO:0007669"/>
    <property type="project" value="UniProtKB-ARBA"/>
</dbReference>
<dbReference type="Proteomes" id="UP000007752">
    <property type="component" value="Chromosome 7"/>
</dbReference>
<feature type="region of interest" description="Disordered" evidence="2">
    <location>
        <begin position="1"/>
        <end position="75"/>
    </location>
</feature>
<dbReference type="Gene3D" id="6.20.250.60">
    <property type="match status" value="1"/>
</dbReference>
<reference evidence="4" key="1">
    <citation type="journal article" date="2005" name="PLoS Biol.">
        <title>The genomes of Oryza sativa: a history of duplications.</title>
        <authorList>
            <person name="Yu J."/>
            <person name="Wang J."/>
            <person name="Lin W."/>
            <person name="Li S."/>
            <person name="Li H."/>
            <person name="Zhou J."/>
            <person name="Ni P."/>
            <person name="Dong W."/>
            <person name="Hu S."/>
            <person name="Zeng C."/>
            <person name="Zhang J."/>
            <person name="Zhang Y."/>
            <person name="Li R."/>
            <person name="Xu Z."/>
            <person name="Li S."/>
            <person name="Li X."/>
            <person name="Zheng H."/>
            <person name="Cong L."/>
            <person name="Lin L."/>
            <person name="Yin J."/>
            <person name="Geng J."/>
            <person name="Li G."/>
            <person name="Shi J."/>
            <person name="Liu J."/>
            <person name="Lv H."/>
            <person name="Li J."/>
            <person name="Wang J."/>
            <person name="Deng Y."/>
            <person name="Ran L."/>
            <person name="Shi X."/>
            <person name="Wang X."/>
            <person name="Wu Q."/>
            <person name="Li C."/>
            <person name="Ren X."/>
            <person name="Wang J."/>
            <person name="Wang X."/>
            <person name="Li D."/>
            <person name="Liu D."/>
            <person name="Zhang X."/>
            <person name="Ji Z."/>
            <person name="Zhao W."/>
            <person name="Sun Y."/>
            <person name="Zhang Z."/>
            <person name="Bao J."/>
            <person name="Han Y."/>
            <person name="Dong L."/>
            <person name="Ji J."/>
            <person name="Chen P."/>
            <person name="Wu S."/>
            <person name="Liu J."/>
            <person name="Xiao Y."/>
            <person name="Bu D."/>
            <person name="Tan J."/>
            <person name="Yang L."/>
            <person name="Ye C."/>
            <person name="Zhang J."/>
            <person name="Xu J."/>
            <person name="Zhou Y."/>
            <person name="Yu Y."/>
            <person name="Zhang B."/>
            <person name="Zhuang S."/>
            <person name="Wei H."/>
            <person name="Liu B."/>
            <person name="Lei M."/>
            <person name="Yu H."/>
            <person name="Li Y."/>
            <person name="Xu H."/>
            <person name="Wei S."/>
            <person name="He X."/>
            <person name="Fang L."/>
            <person name="Zhang Z."/>
            <person name="Zhang Y."/>
            <person name="Huang X."/>
            <person name="Su Z."/>
            <person name="Tong W."/>
            <person name="Li J."/>
            <person name="Tong Z."/>
            <person name="Li S."/>
            <person name="Ye J."/>
            <person name="Wang L."/>
            <person name="Fang L."/>
            <person name="Lei T."/>
            <person name="Chen C."/>
            <person name="Chen H."/>
            <person name="Xu Z."/>
            <person name="Li H."/>
            <person name="Huang H."/>
            <person name="Zhang F."/>
            <person name="Xu H."/>
            <person name="Li N."/>
            <person name="Zhao C."/>
            <person name="Li S."/>
            <person name="Dong L."/>
            <person name="Huang Y."/>
            <person name="Li L."/>
            <person name="Xi Y."/>
            <person name="Qi Q."/>
            <person name="Li W."/>
            <person name="Zhang B."/>
            <person name="Hu W."/>
            <person name="Zhang Y."/>
            <person name="Tian X."/>
            <person name="Jiao Y."/>
            <person name="Liang X."/>
            <person name="Jin J."/>
            <person name="Gao L."/>
            <person name="Zheng W."/>
            <person name="Hao B."/>
            <person name="Liu S."/>
            <person name="Wang W."/>
            <person name="Yuan L."/>
            <person name="Cao M."/>
            <person name="McDermott J."/>
            <person name="Samudrala R."/>
            <person name="Wang J."/>
            <person name="Wong G.K."/>
            <person name="Yang H."/>
        </authorList>
    </citation>
    <scope>NUCLEOTIDE SEQUENCE [LARGE SCALE GENOMIC DNA]</scope>
</reference>
<evidence type="ECO:0000259" key="3">
    <source>
        <dbReference type="SMART" id="SM01010"/>
    </source>
</evidence>
<dbReference type="InterPro" id="IPR014756">
    <property type="entry name" value="Ig_E-set"/>
</dbReference>
<dbReference type="Pfam" id="PF16561">
    <property type="entry name" value="AMPK1_CBM"/>
    <property type="match status" value="1"/>
</dbReference>
<accession>A3BNK9</accession>
<reference evidence="4" key="2">
    <citation type="submission" date="2008-12" db="EMBL/GenBank/DDBJ databases">
        <title>Improved gene annotation of the rice (Oryza sativa) genomes.</title>
        <authorList>
            <person name="Wang J."/>
            <person name="Li R."/>
            <person name="Fan W."/>
            <person name="Huang Q."/>
            <person name="Zhang J."/>
            <person name="Zhou Y."/>
            <person name="Hu Y."/>
            <person name="Zi S."/>
            <person name="Li J."/>
            <person name="Ni P."/>
            <person name="Zheng H."/>
            <person name="Zhang Y."/>
            <person name="Zhao M."/>
            <person name="Hao Q."/>
            <person name="McDermott J."/>
            <person name="Samudrala R."/>
            <person name="Kristiansen K."/>
            <person name="Wong G.K.-S."/>
        </authorList>
    </citation>
    <scope>NUCLEOTIDE SEQUENCE</scope>
</reference>
<protein>
    <recommendedName>
        <fullName evidence="3">Association with the SNF1 complex (ASC) domain-containing protein</fullName>
    </recommendedName>
</protein>
<dbReference type="InterPro" id="IPR013783">
    <property type="entry name" value="Ig-like_fold"/>
</dbReference>
<evidence type="ECO:0000256" key="2">
    <source>
        <dbReference type="SAM" id="MobiDB-lite"/>
    </source>
</evidence>